<proteinExistence type="predicted"/>
<gene>
    <name evidence="1" type="ORF">PITCH_A1960005</name>
</gene>
<sequence length="67" mass="7938">MPERRLKDLRDVRRYLANLINRTERKEVDAVLAGRLGYLASILTRVMEGSELEQRVEVLEKKLNREK</sequence>
<protein>
    <submittedName>
        <fullName evidence="1">Uncharacterized protein</fullName>
    </submittedName>
</protein>
<evidence type="ECO:0000313" key="1">
    <source>
        <dbReference type="EMBL" id="SPD73776.1"/>
    </source>
</evidence>
<reference evidence="1" key="1">
    <citation type="submission" date="2018-01" db="EMBL/GenBank/DDBJ databases">
        <authorList>
            <person name="Regsiter A."/>
            <person name="William W."/>
        </authorList>
    </citation>
    <scope>NUCLEOTIDE SEQUENCE</scope>
    <source>
        <strain evidence="1">TRIP AH-1</strain>
    </source>
</reference>
<organism evidence="1">
    <name type="scientific">uncultured Desulfobacterium sp</name>
    <dbReference type="NCBI Taxonomy" id="201089"/>
    <lineage>
        <taxon>Bacteria</taxon>
        <taxon>Pseudomonadati</taxon>
        <taxon>Thermodesulfobacteriota</taxon>
        <taxon>Desulfobacteria</taxon>
        <taxon>Desulfobacterales</taxon>
        <taxon>Desulfobacteriaceae</taxon>
        <taxon>Desulfobacterium</taxon>
        <taxon>environmental samples</taxon>
    </lineage>
</organism>
<dbReference type="EMBL" id="OJIN01000108">
    <property type="protein sequence ID" value="SPD73776.1"/>
    <property type="molecule type" value="Genomic_DNA"/>
</dbReference>
<dbReference type="AlphaFoldDB" id="A0A445MWB8"/>
<name>A0A445MWB8_9BACT</name>
<accession>A0A445MWB8</accession>